<keyword evidence="4" id="KW-1185">Reference proteome</keyword>
<comment type="caution">
    <text evidence="3">The sequence shown here is derived from an EMBL/GenBank/DDBJ whole genome shotgun (WGS) entry which is preliminary data.</text>
</comment>
<dbReference type="GO" id="GO:0005525">
    <property type="term" value="F:GTP binding"/>
    <property type="evidence" value="ECO:0007669"/>
    <property type="project" value="InterPro"/>
</dbReference>
<sequence length="557" mass="64824">MTRSKDTKIILVMGVTGAGKSYMIREISGQDIKVGHGQRSCTQEIDPVSCQIGDQSVIILDTPGFDDSTRTDTEVLTDVAEYLTEIYQQNYRICGIIYLHNIEETKYRGSAFRNLAMFGRLCGENAYGNVVMLTRGWSSISALSREIELTDDIWKPYLDKGCKIDRYRDKDDLIRIFNTLIQKKLVGLKIQEEMVEEEMPLDRTAAGSFVWQGLTRKKEKFEEELAAIAENYHMQTKQMQAGMDKSRLQLEAAIKKLEVEKLLLTNSQARAEEASKAGMQEQYRQLEHEREDERKDYEQRLKRAETEKDEAIREKIKLELLLRHHRDQQNLRKKEGRFWDDIAAAIISALTFNFKDQRLLQKLYENLIESTHSRQSCREILKKQYQSFLKLNFDDYWDDRLLELKRRKTRSHCAIVATRTSRLAAQNASLSESSLGFRSYQGQQHEEITFAPFNDYYEDAINSPFDQNNFQDFLATVGTLFISKEPTSMQRRHFGMDFEKLSEAMARMILPEEDDEQAVADVFRKAERQGVSEYARNQLKKRIEEEESSPLEKSTDV</sequence>
<dbReference type="OrthoDB" id="8954335at2759"/>
<feature type="region of interest" description="Disordered" evidence="1">
    <location>
        <begin position="534"/>
        <end position="557"/>
    </location>
</feature>
<accession>A0A9P6UM49</accession>
<name>A0A9P6UM49_9FUNG</name>
<feature type="region of interest" description="Disordered" evidence="1">
    <location>
        <begin position="273"/>
        <end position="294"/>
    </location>
</feature>
<evidence type="ECO:0000259" key="2">
    <source>
        <dbReference type="Pfam" id="PF01926"/>
    </source>
</evidence>
<feature type="compositionally biased region" description="Basic and acidic residues" evidence="1">
    <location>
        <begin position="284"/>
        <end position="294"/>
    </location>
</feature>
<dbReference type="AlphaFoldDB" id="A0A9P6UM49"/>
<dbReference type="Gene3D" id="3.40.50.300">
    <property type="entry name" value="P-loop containing nucleotide triphosphate hydrolases"/>
    <property type="match status" value="1"/>
</dbReference>
<feature type="domain" description="G" evidence="2">
    <location>
        <begin position="10"/>
        <end position="66"/>
    </location>
</feature>
<dbReference type="Proteomes" id="UP000738325">
    <property type="component" value="Unassembled WGS sequence"/>
</dbReference>
<dbReference type="InterPro" id="IPR006073">
    <property type="entry name" value="GTP-bd"/>
</dbReference>
<dbReference type="Pfam" id="PF01926">
    <property type="entry name" value="MMR_HSR1"/>
    <property type="match status" value="1"/>
</dbReference>
<reference evidence="3" key="1">
    <citation type="journal article" date="2020" name="Fungal Divers.">
        <title>Resolving the Mortierellaceae phylogeny through synthesis of multi-gene phylogenetics and phylogenomics.</title>
        <authorList>
            <person name="Vandepol N."/>
            <person name="Liber J."/>
            <person name="Desiro A."/>
            <person name="Na H."/>
            <person name="Kennedy M."/>
            <person name="Barry K."/>
            <person name="Grigoriev I.V."/>
            <person name="Miller A.N."/>
            <person name="O'Donnell K."/>
            <person name="Stajich J.E."/>
            <person name="Bonito G."/>
        </authorList>
    </citation>
    <scope>NUCLEOTIDE SEQUENCE</scope>
    <source>
        <strain evidence="3">REB-010B</strain>
    </source>
</reference>
<dbReference type="InterPro" id="IPR027417">
    <property type="entry name" value="P-loop_NTPase"/>
</dbReference>
<proteinExistence type="predicted"/>
<evidence type="ECO:0000313" key="3">
    <source>
        <dbReference type="EMBL" id="KAG0311047.1"/>
    </source>
</evidence>
<evidence type="ECO:0000313" key="4">
    <source>
        <dbReference type="Proteomes" id="UP000738325"/>
    </source>
</evidence>
<dbReference type="EMBL" id="JAAAIP010000976">
    <property type="protein sequence ID" value="KAG0311047.1"/>
    <property type="molecule type" value="Genomic_DNA"/>
</dbReference>
<dbReference type="SUPFAM" id="SSF52540">
    <property type="entry name" value="P-loop containing nucleoside triphosphate hydrolases"/>
    <property type="match status" value="1"/>
</dbReference>
<evidence type="ECO:0000256" key="1">
    <source>
        <dbReference type="SAM" id="MobiDB-lite"/>
    </source>
</evidence>
<gene>
    <name evidence="3" type="ORF">BGZ99_010416</name>
</gene>
<organism evidence="3 4">
    <name type="scientific">Dissophora globulifera</name>
    <dbReference type="NCBI Taxonomy" id="979702"/>
    <lineage>
        <taxon>Eukaryota</taxon>
        <taxon>Fungi</taxon>
        <taxon>Fungi incertae sedis</taxon>
        <taxon>Mucoromycota</taxon>
        <taxon>Mortierellomycotina</taxon>
        <taxon>Mortierellomycetes</taxon>
        <taxon>Mortierellales</taxon>
        <taxon>Mortierellaceae</taxon>
        <taxon>Dissophora</taxon>
    </lineage>
</organism>
<protein>
    <recommendedName>
        <fullName evidence="2">G domain-containing protein</fullName>
    </recommendedName>
</protein>